<feature type="region of interest" description="Disordered" evidence="1">
    <location>
        <begin position="49"/>
        <end position="68"/>
    </location>
</feature>
<dbReference type="EMBL" id="CP081869">
    <property type="protein sequence ID" value="QZN98315.1"/>
    <property type="molecule type" value="Genomic_DNA"/>
</dbReference>
<evidence type="ECO:0000313" key="3">
    <source>
        <dbReference type="EMBL" id="QZN98315.1"/>
    </source>
</evidence>
<name>A0A9E6R4Z9_9HYPH</name>
<dbReference type="InterPro" id="IPR027372">
    <property type="entry name" value="Phytase-like_dom"/>
</dbReference>
<proteinExistence type="predicted"/>
<dbReference type="Proteomes" id="UP000825701">
    <property type="component" value="Chromosome"/>
</dbReference>
<evidence type="ECO:0000256" key="1">
    <source>
        <dbReference type="SAM" id="MobiDB-lite"/>
    </source>
</evidence>
<sequence length="271" mass="29308">MQLKSSDPDFGGLSGLRLSADGSRFTAISDRGNWFTGAIDYEGSRPTGVSNVEIAPTPGRDGKPLPDRRGFDTEALEIEGRTAWVTAERVHWLTRYELGPDGRPEGAGKAVALPPASAKAPSNSGYEAMARLASGEIALIGEKFLDDDGDNRGFVVGGKKPFEFSVVRSLDFSPTDLVRLPGGDLVLLERRYKPPFSLSIRLRRLSAKDIEPGATLDGPVLMEASLVQRIDNFEALGVHRSPDGRTVLTLVSDDNFSPLQKTLLLQFALPD</sequence>
<organism evidence="3 4">
    <name type="scientific">Chenggangzhangella methanolivorans</name>
    <dbReference type="NCBI Taxonomy" id="1437009"/>
    <lineage>
        <taxon>Bacteria</taxon>
        <taxon>Pseudomonadati</taxon>
        <taxon>Pseudomonadota</taxon>
        <taxon>Alphaproteobacteria</taxon>
        <taxon>Hyphomicrobiales</taxon>
        <taxon>Methylopilaceae</taxon>
        <taxon>Chenggangzhangella</taxon>
    </lineage>
</organism>
<dbReference type="KEGG" id="cmet:K6K41_14385"/>
<evidence type="ECO:0000313" key="4">
    <source>
        <dbReference type="Proteomes" id="UP000825701"/>
    </source>
</evidence>
<dbReference type="AlphaFoldDB" id="A0A9E6R4Z9"/>
<evidence type="ECO:0000259" key="2">
    <source>
        <dbReference type="Pfam" id="PF13449"/>
    </source>
</evidence>
<gene>
    <name evidence="3" type="ORF">K6K41_14385</name>
</gene>
<reference evidence="3" key="1">
    <citation type="submission" date="2021-08" db="EMBL/GenBank/DDBJ databases">
        <authorList>
            <person name="Zhang H."/>
            <person name="Xu M."/>
            <person name="Yu Z."/>
            <person name="Yang L."/>
            <person name="Cai Y."/>
        </authorList>
    </citation>
    <scope>NUCLEOTIDE SEQUENCE</scope>
    <source>
        <strain evidence="3">CHL1</strain>
    </source>
</reference>
<accession>A0A9E6R4Z9</accession>
<dbReference type="RefSeq" id="WP_261401225.1">
    <property type="nucleotide sequence ID" value="NZ_CP081869.1"/>
</dbReference>
<dbReference type="Pfam" id="PF13449">
    <property type="entry name" value="Phytase-like"/>
    <property type="match status" value="1"/>
</dbReference>
<feature type="domain" description="Phytase-like" evidence="2">
    <location>
        <begin position="9"/>
        <end position="256"/>
    </location>
</feature>
<keyword evidence="4" id="KW-1185">Reference proteome</keyword>
<protein>
    <submittedName>
        <fullName evidence="3">Esterase-like activity of phytase family protein</fullName>
    </submittedName>
</protein>